<name>A0A2A2LTI4_9BILA</name>
<evidence type="ECO:0000256" key="1">
    <source>
        <dbReference type="SAM" id="MobiDB-lite"/>
    </source>
</evidence>
<gene>
    <name evidence="2" type="ORF">WR25_05576</name>
</gene>
<accession>A0A2A2LTI4</accession>
<dbReference type="AlphaFoldDB" id="A0A2A2LTI4"/>
<dbReference type="EMBL" id="LIAE01006457">
    <property type="protein sequence ID" value="PAV89345.1"/>
    <property type="molecule type" value="Genomic_DNA"/>
</dbReference>
<keyword evidence="3" id="KW-1185">Reference proteome</keyword>
<comment type="caution">
    <text evidence="2">The sequence shown here is derived from an EMBL/GenBank/DDBJ whole genome shotgun (WGS) entry which is preliminary data.</text>
</comment>
<protein>
    <submittedName>
        <fullName evidence="2">Uncharacterized protein</fullName>
    </submittedName>
</protein>
<proteinExistence type="predicted"/>
<organism evidence="2 3">
    <name type="scientific">Diploscapter pachys</name>
    <dbReference type="NCBI Taxonomy" id="2018661"/>
    <lineage>
        <taxon>Eukaryota</taxon>
        <taxon>Metazoa</taxon>
        <taxon>Ecdysozoa</taxon>
        <taxon>Nematoda</taxon>
        <taxon>Chromadorea</taxon>
        <taxon>Rhabditida</taxon>
        <taxon>Rhabditina</taxon>
        <taxon>Rhabditomorpha</taxon>
        <taxon>Rhabditoidea</taxon>
        <taxon>Rhabditidae</taxon>
        <taxon>Diploscapter</taxon>
    </lineage>
</organism>
<dbReference type="Proteomes" id="UP000218231">
    <property type="component" value="Unassembled WGS sequence"/>
</dbReference>
<reference evidence="2 3" key="1">
    <citation type="journal article" date="2017" name="Curr. Biol.">
        <title>Genome architecture and evolution of a unichromosomal asexual nematode.</title>
        <authorList>
            <person name="Fradin H."/>
            <person name="Zegar C."/>
            <person name="Gutwein M."/>
            <person name="Lucas J."/>
            <person name="Kovtun M."/>
            <person name="Corcoran D."/>
            <person name="Baugh L.R."/>
            <person name="Kiontke K."/>
            <person name="Gunsalus K."/>
            <person name="Fitch D.H."/>
            <person name="Piano F."/>
        </authorList>
    </citation>
    <scope>NUCLEOTIDE SEQUENCE [LARGE SCALE GENOMIC DNA]</scope>
    <source>
        <strain evidence="2">PF1309</strain>
    </source>
</reference>
<feature type="region of interest" description="Disordered" evidence="1">
    <location>
        <begin position="1"/>
        <end position="22"/>
    </location>
</feature>
<sequence length="154" mass="17030">MTSPSLEQHPSPPLSRSDPSPGLSCFDSHPYAHSLPYSSDASYFLLFPDVPKSYPPHFLPHSQPLAPLAMERMPSTVDDEIDYSFGSGPEDERLLATSQSVKVSNTSYYRALKLKSTTCVRVILGYFDNPLSDVPLFLCNIQFVVGNKAGKIFD</sequence>
<evidence type="ECO:0000313" key="3">
    <source>
        <dbReference type="Proteomes" id="UP000218231"/>
    </source>
</evidence>
<evidence type="ECO:0000313" key="2">
    <source>
        <dbReference type="EMBL" id="PAV89345.1"/>
    </source>
</evidence>